<dbReference type="InterPro" id="IPR023897">
    <property type="entry name" value="SPL_firmicutes"/>
</dbReference>
<dbReference type="EMBL" id="AFNU02000001">
    <property type="protein sequence ID" value="ERJ13399.1"/>
    <property type="molecule type" value="Genomic_DNA"/>
</dbReference>
<dbReference type="Gene3D" id="3.80.30.30">
    <property type="match status" value="1"/>
</dbReference>
<accession>U2FQW3</accession>
<dbReference type="PANTHER" id="PTHR37822">
    <property type="entry name" value="SPORE PHOTOPRODUCT LYASE-RELATED"/>
    <property type="match status" value="1"/>
</dbReference>
<reference evidence="1 2" key="1">
    <citation type="journal article" date="2011" name="J. Bacteriol.">
        <title>Genome sequence of Haloplasma contractile, an unusual contractile bacterium from a deep-sea anoxic brine lake.</title>
        <authorList>
            <person name="Antunes A."/>
            <person name="Alam I."/>
            <person name="El Dorry H."/>
            <person name="Siam R."/>
            <person name="Robertson A."/>
            <person name="Bajic V.B."/>
            <person name="Stingl U."/>
        </authorList>
    </citation>
    <scope>NUCLEOTIDE SEQUENCE [LARGE SCALE GENOMIC DNA]</scope>
    <source>
        <strain evidence="1 2">SSD-17B</strain>
    </source>
</reference>
<dbReference type="SFLD" id="SFLDG01079">
    <property type="entry name" value="spore_photoproduct_lyase_like"/>
    <property type="match status" value="1"/>
</dbReference>
<dbReference type="SFLD" id="SFLDS00029">
    <property type="entry name" value="Radical_SAM"/>
    <property type="match status" value="1"/>
</dbReference>
<keyword evidence="1" id="KW-0456">Lyase</keyword>
<dbReference type="STRING" id="1033810.HLPCO_000050"/>
<dbReference type="OrthoDB" id="9787095at2"/>
<protein>
    <submittedName>
        <fullName evidence="1">Spore photoproduct lyase protein</fullName>
    </submittedName>
</protein>
<dbReference type="GO" id="GO:0051539">
    <property type="term" value="F:4 iron, 4 sulfur cluster binding"/>
    <property type="evidence" value="ECO:0007669"/>
    <property type="project" value="TreeGrafter"/>
</dbReference>
<dbReference type="GO" id="GO:0003913">
    <property type="term" value="F:DNA photolyase activity"/>
    <property type="evidence" value="ECO:0007669"/>
    <property type="project" value="InterPro"/>
</dbReference>
<dbReference type="InterPro" id="IPR007197">
    <property type="entry name" value="rSAM"/>
</dbReference>
<dbReference type="Gene3D" id="3.40.50.12110">
    <property type="match status" value="1"/>
</dbReference>
<sequence length="337" mass="39796">MFVPKRYVFERDTLDYPLGQELHDQLTSQNKNVIVLKSNRAVLDKLTSLEEKFHYGKETLILSVRRSFKFMSCRPSAHYQMPVATGCMGRCEYCYLNTQLGDKPYVRAYVNTEEILDHAKKYIDKRGKMTLFEGASTSDPLPVEPYTHGLEKSIKYFADQDQGHFRFVTKYSNVEPLLNIDHNNHTDIRFSINTNSIIDAYEHYTSKLDLRINAAKKIGDAGYQLGFIIAPVFMYDGWRKEYQALIDQLNRTFKDYKHGKITFEVITHRYTERAKKRIEEVFPETGLPMDKEERKFKWGQFGYGKWIYKPEDMDEVKEFFTERLTNMDFETELKYIV</sequence>
<dbReference type="AlphaFoldDB" id="U2FQW3"/>
<dbReference type="Proteomes" id="UP000005707">
    <property type="component" value="Unassembled WGS sequence"/>
</dbReference>
<keyword evidence="2" id="KW-1185">Reference proteome</keyword>
<dbReference type="InterPro" id="IPR049539">
    <property type="entry name" value="SPL"/>
</dbReference>
<dbReference type="NCBIfam" id="TIGR04070">
    <property type="entry name" value="photo_TT_lyase"/>
    <property type="match status" value="1"/>
</dbReference>
<dbReference type="FunCoup" id="U2FQW3">
    <property type="interactions" value="10"/>
</dbReference>
<proteinExistence type="predicted"/>
<dbReference type="eggNOG" id="COG1533">
    <property type="taxonomic scope" value="Bacteria"/>
</dbReference>
<dbReference type="InParanoid" id="U2FQW3"/>
<dbReference type="GO" id="GO:0042601">
    <property type="term" value="C:endospore-forming forespore"/>
    <property type="evidence" value="ECO:0007669"/>
    <property type="project" value="TreeGrafter"/>
</dbReference>
<dbReference type="PANTHER" id="PTHR37822:SF2">
    <property type="entry name" value="SPORE PHOTOPRODUCT LYASE"/>
    <property type="match status" value="1"/>
</dbReference>
<reference evidence="1 2" key="2">
    <citation type="journal article" date="2013" name="PLoS ONE">
        <title>INDIGO - INtegrated Data Warehouse of MIcrobial GenOmes with Examples from the Red Sea Extremophiles.</title>
        <authorList>
            <person name="Alam I."/>
            <person name="Antunes A."/>
            <person name="Kamau A.A."/>
            <person name="Ba Alawi W."/>
            <person name="Kalkatawi M."/>
            <person name="Stingl U."/>
            <person name="Bajic V.B."/>
        </authorList>
    </citation>
    <scope>NUCLEOTIDE SEQUENCE [LARGE SCALE GENOMIC DNA]</scope>
    <source>
        <strain evidence="1 2">SSD-17B</strain>
    </source>
</reference>
<dbReference type="SFLD" id="SFLDF00412">
    <property type="entry name" value="spore_photoproduct_lyase_2"/>
    <property type="match status" value="1"/>
</dbReference>
<dbReference type="RefSeq" id="WP_008826494.1">
    <property type="nucleotide sequence ID" value="NZ_AFNU02000001.1"/>
</dbReference>
<gene>
    <name evidence="1" type="primary">splB</name>
    <name evidence="1" type="ORF">HLPCO_000050</name>
</gene>
<dbReference type="Pfam" id="PF20903">
    <property type="entry name" value="SPL"/>
    <property type="match status" value="1"/>
</dbReference>
<organism evidence="1 2">
    <name type="scientific">Haloplasma contractile SSD-17B</name>
    <dbReference type="NCBI Taxonomy" id="1033810"/>
    <lineage>
        <taxon>Bacteria</taxon>
        <taxon>Bacillati</taxon>
        <taxon>Mycoplasmatota</taxon>
        <taxon>Mollicutes</taxon>
        <taxon>Haloplasmatales</taxon>
        <taxon>Haloplasmataceae</taxon>
        <taxon>Haloplasma</taxon>
    </lineage>
</organism>
<dbReference type="GO" id="GO:1904047">
    <property type="term" value="F:S-adenosyl-L-methionine binding"/>
    <property type="evidence" value="ECO:0007669"/>
    <property type="project" value="InterPro"/>
</dbReference>
<comment type="caution">
    <text evidence="1">The sequence shown here is derived from an EMBL/GenBank/DDBJ whole genome shotgun (WGS) entry which is preliminary data.</text>
</comment>
<dbReference type="SUPFAM" id="SSF102114">
    <property type="entry name" value="Radical SAM enzymes"/>
    <property type="match status" value="1"/>
</dbReference>
<dbReference type="CDD" id="cd01335">
    <property type="entry name" value="Radical_SAM"/>
    <property type="match status" value="1"/>
</dbReference>
<name>U2FQW3_9MOLU</name>
<dbReference type="InterPro" id="IPR034559">
    <property type="entry name" value="SPL_Clostridia"/>
</dbReference>
<dbReference type="InterPro" id="IPR058240">
    <property type="entry name" value="rSAM_sf"/>
</dbReference>
<evidence type="ECO:0000313" key="1">
    <source>
        <dbReference type="EMBL" id="ERJ13399.1"/>
    </source>
</evidence>
<evidence type="ECO:0000313" key="2">
    <source>
        <dbReference type="Proteomes" id="UP000005707"/>
    </source>
</evidence>